<evidence type="ECO:0000259" key="7">
    <source>
        <dbReference type="PROSITE" id="PS51460"/>
    </source>
</evidence>
<dbReference type="GO" id="GO:0005886">
    <property type="term" value="C:plasma membrane"/>
    <property type="evidence" value="ECO:0007669"/>
    <property type="project" value="UniProtKB-SubCell"/>
</dbReference>
<reference evidence="9" key="1">
    <citation type="submission" date="2022-11" db="UniProtKB">
        <authorList>
            <consortium name="WormBaseParasite"/>
        </authorList>
    </citation>
    <scope>IDENTIFICATION</scope>
</reference>
<evidence type="ECO:0000313" key="8">
    <source>
        <dbReference type="Proteomes" id="UP000887581"/>
    </source>
</evidence>
<dbReference type="PANTHER" id="PTHR23169">
    <property type="entry name" value="ENVOPLAKIN"/>
    <property type="match status" value="1"/>
</dbReference>
<accession>A0A915Q7R2</accession>
<evidence type="ECO:0000256" key="5">
    <source>
        <dbReference type="SAM" id="MobiDB-lite"/>
    </source>
</evidence>
<dbReference type="SUPFAM" id="SSF47473">
    <property type="entry name" value="EF-hand"/>
    <property type="match status" value="1"/>
</dbReference>
<dbReference type="SMART" id="SM00243">
    <property type="entry name" value="GAS2"/>
    <property type="match status" value="1"/>
</dbReference>
<dbReference type="InterPro" id="IPR003108">
    <property type="entry name" value="GAR_dom"/>
</dbReference>
<feature type="region of interest" description="Disordered" evidence="5">
    <location>
        <begin position="1739"/>
        <end position="1836"/>
    </location>
</feature>
<evidence type="ECO:0000256" key="4">
    <source>
        <dbReference type="SAM" id="Coils"/>
    </source>
</evidence>
<dbReference type="InterPro" id="IPR043197">
    <property type="entry name" value="Plakin"/>
</dbReference>
<dbReference type="Gene3D" id="1.10.238.10">
    <property type="entry name" value="EF-hand"/>
    <property type="match status" value="1"/>
</dbReference>
<keyword evidence="2" id="KW-0963">Cytoplasm</keyword>
<dbReference type="InterPro" id="IPR002017">
    <property type="entry name" value="Spectrin_repeat"/>
</dbReference>
<dbReference type="InterPro" id="IPR011992">
    <property type="entry name" value="EF-hand-dom_pair"/>
</dbReference>
<feature type="region of interest" description="Disordered" evidence="5">
    <location>
        <begin position="1358"/>
        <end position="1402"/>
    </location>
</feature>
<dbReference type="SMART" id="SM00150">
    <property type="entry name" value="SPEC"/>
    <property type="match status" value="12"/>
</dbReference>
<dbReference type="PROSITE" id="PS51460">
    <property type="entry name" value="GAR"/>
    <property type="match status" value="1"/>
</dbReference>
<dbReference type="GO" id="GO:0031122">
    <property type="term" value="P:cytoplasmic microtubule organization"/>
    <property type="evidence" value="ECO:0007669"/>
    <property type="project" value="TreeGrafter"/>
</dbReference>
<dbReference type="GO" id="GO:0005509">
    <property type="term" value="F:calcium ion binding"/>
    <property type="evidence" value="ECO:0007669"/>
    <property type="project" value="InterPro"/>
</dbReference>
<feature type="compositionally biased region" description="Polar residues" evidence="5">
    <location>
        <begin position="1764"/>
        <end position="1784"/>
    </location>
</feature>
<feature type="domain" description="EF-hand" evidence="6">
    <location>
        <begin position="1453"/>
        <end position="1488"/>
    </location>
</feature>
<evidence type="ECO:0000256" key="2">
    <source>
        <dbReference type="ARBA" id="ARBA00022490"/>
    </source>
</evidence>
<dbReference type="GO" id="GO:0008017">
    <property type="term" value="F:microtubule binding"/>
    <property type="evidence" value="ECO:0007669"/>
    <property type="project" value="InterPro"/>
</dbReference>
<dbReference type="WBParaSite" id="sdigi.contig88.g4028.t1">
    <property type="protein sequence ID" value="sdigi.contig88.g4028.t1"/>
    <property type="gene ID" value="sdigi.contig88.g4028"/>
</dbReference>
<keyword evidence="3" id="KW-0206">Cytoskeleton</keyword>
<dbReference type="Gene3D" id="1.20.58.60">
    <property type="match status" value="11"/>
</dbReference>
<dbReference type="Pfam" id="PF00435">
    <property type="entry name" value="Spectrin"/>
    <property type="match status" value="4"/>
</dbReference>
<sequence length="1836" mass="211579">MRIKSNSLSVAQFCECIAVPLTKIPLETQSAIIAQMEDDLTKWRPDVEQIHDISKQLQNIVRFRADELEVQTDDMTRRFNHLAEQITRKGDKLTSVEKQSRQVLDELDYLNEWFADTYDRLMQAAAPEVDPDYVKKQLKNQKQMNEDIAIMKARQRDAIADAHKVVRALGGEANGQDLLLGNKIEIGRTLSADVAQLGDERLAGLEQALALCLEIDQSFGELHSWLENIENEIENCPPITTGHQRDQLMQQQVHNTKLQHSIISHKPLMDRFHKNVNALSELCGAEDEMQLQKIVEGLDERFVAARDAVRQRAEALETAIEQSSQFTDRLDVVLANLDGAAMQIRNPEPIPADLERIKSQIVDNRSLMEQLKHKEGVLRSVKKNAEEILVHAKPNDAGAAGYLPIPFSAEIGMKIKELDALWEELMEGVTMRGDVLEDTLVKAERFWHELKSCQKAVEELRLRIDGIQPALGEPIVTEQQRNILMAIETEMRETRPEMMNKLRSAGRELCNVVAEEEKALVEQQISAVEGSWVTITGMCARKESDLIDAMEKAMEFHNLLTELRNWVEEAESEISKFDPNTGASSNDIRKELAALSDLRSLLDEKALEKEQLNQLCANICIGSTPQQSTNVRTPISDLNTRWNKLYALLNECQQKMEKALLEMGQFSQAHEQLMIWIEKTQHVLNEINPRPTSIKEAEVEVCKHRVVQNEILVHETSVDTLNTAAKRIIAADPNASSSTQPMIDKLNSNWHMLVDKLEEVWVQLDDARKTAENLGSEVDRWAMWLQDKDADLSHTKPMGGLPETAQAQLDDFFVLKAEIEQNRLALEAHLETATKCLSDNDRDSWVAQRATQLTKKWIQVQDKITDREQKLRIALTEAEQLHSSMTTMSDWLSSAESYLGCLEHVSRIPDIVGKQMDEHTKFQVEVSHYRELMSDLNSRGTKLQYYCEKKDAIPIKNLLVSAKHRFDKITSRCADRSKQLDLALQEARLYSVSHTELIGWIDSKLNWIEDQYVLAASCDRLRIDLEKLREFQRELMDRQAVYEATYKRGKILSEHAPREEQEGINLMNELLKERWTQLVNATLQKQRSIEDALLACGQFDEALSSLREWLEKSLPELQKLETVPVYGDLETVSRLHEEHEELKEQIDSHRDALNSVKERAQQMLEKEEDDVLDGLREKVEKLNADWLLLEELTKRREEKLKVSFDIAKNFSDEIHEFLDFLPKSQTAEGENEILEQMDEVAQVQKEMDDKQPLMNSIKKVGEDIQSKCHPLAEQPMKYWLKVLQNRWDEVTNVIDNKRDDLDKQLNELRTREKMVANLLKYIEERSAELKMLNETSLPQEMDTLNRLIDNHERFEKSLREKQGQVDEATKSRKKFGVEDKAKKKNGKALQKHEHRVRHPKSDQLSDKWEKLWIDSMDYSRQLREMKDYLDEIKRLESFSFEEWRERYLEWTDSGKARISDLFRRIDKSGTGRVPRAAFIEGIITSKFHTTRLEMEKVADEFDKGDGMIDAKEFMTKLRSEFSKKLPMKQKTDSEKITEEVVRQTERCNCINRYKIQKVGEGHYRFGETQIKRMVRILRSTVMVRVGGGWVALEEFLHKHDPCRAKGRTNLDLQRNFYDDVRPRDAYDTMETFTKSARSTPSRDSPIRSFQESLLQSRFQSTPGPITKVIIDYCSHLYDASFYDSTPQSMSCMENYFVELIAVMSLGRIGPYVKICKAIWLLMHQIPIREKTERSMPMYLTGRSPSACRNPSFDTPKSIRRPSEMNGQDSRIGRSTASCTVSRSGSHADMLDLSRPVSRSSDVSADGDRPTRIPSLRGRKGVNYRPSPARSSPQPRT</sequence>
<dbReference type="GO" id="GO:0005737">
    <property type="term" value="C:cytoplasm"/>
    <property type="evidence" value="ECO:0007669"/>
    <property type="project" value="TreeGrafter"/>
</dbReference>
<keyword evidence="4" id="KW-0175">Coiled coil</keyword>
<dbReference type="PROSITE" id="PS50222">
    <property type="entry name" value="EF_HAND_2"/>
    <property type="match status" value="1"/>
</dbReference>
<feature type="compositionally biased region" description="Basic and acidic residues" evidence="5">
    <location>
        <begin position="1358"/>
        <end position="1381"/>
    </location>
</feature>
<dbReference type="GO" id="GO:0042060">
    <property type="term" value="P:wound healing"/>
    <property type="evidence" value="ECO:0007669"/>
    <property type="project" value="TreeGrafter"/>
</dbReference>
<evidence type="ECO:0000313" key="9">
    <source>
        <dbReference type="WBParaSite" id="sdigi.contig88.g4028.t1"/>
    </source>
</evidence>
<dbReference type="CDD" id="cd00176">
    <property type="entry name" value="SPEC"/>
    <property type="match status" value="7"/>
</dbReference>
<feature type="coiled-coil region" evidence="4">
    <location>
        <begin position="1132"/>
        <end position="1185"/>
    </location>
</feature>
<evidence type="ECO:0000259" key="6">
    <source>
        <dbReference type="PROSITE" id="PS50222"/>
    </source>
</evidence>
<dbReference type="SUPFAM" id="SSF143575">
    <property type="entry name" value="GAS2 domain-like"/>
    <property type="match status" value="1"/>
</dbReference>
<keyword evidence="8" id="KW-1185">Reference proteome</keyword>
<comment type="subcellular location">
    <subcellularLocation>
        <location evidence="1">Cytoplasm</location>
        <location evidence="1">Cytoskeleton</location>
    </subcellularLocation>
</comment>
<dbReference type="SUPFAM" id="SSF46966">
    <property type="entry name" value="Spectrin repeat"/>
    <property type="match status" value="10"/>
</dbReference>
<dbReference type="GO" id="GO:0005882">
    <property type="term" value="C:intermediate filament"/>
    <property type="evidence" value="ECO:0007669"/>
    <property type="project" value="TreeGrafter"/>
</dbReference>
<dbReference type="PANTHER" id="PTHR23169:SF23">
    <property type="entry name" value="SHORT STOP, ISOFORM H"/>
    <property type="match status" value="1"/>
</dbReference>
<dbReference type="Pfam" id="PF02187">
    <property type="entry name" value="GAS2"/>
    <property type="match status" value="1"/>
</dbReference>
<dbReference type="Gene3D" id="3.30.920.20">
    <property type="entry name" value="Gas2-like domain"/>
    <property type="match status" value="1"/>
</dbReference>
<evidence type="ECO:0000256" key="3">
    <source>
        <dbReference type="ARBA" id="ARBA00023212"/>
    </source>
</evidence>
<protein>
    <submittedName>
        <fullName evidence="9">GAR domain-containing protein</fullName>
    </submittedName>
</protein>
<dbReference type="Proteomes" id="UP000887581">
    <property type="component" value="Unplaced"/>
</dbReference>
<feature type="compositionally biased region" description="Polar residues" evidence="5">
    <location>
        <begin position="1742"/>
        <end position="1754"/>
    </location>
</feature>
<name>A0A915Q7R2_9BILA</name>
<organism evidence="8 9">
    <name type="scientific">Setaria digitata</name>
    <dbReference type="NCBI Taxonomy" id="48799"/>
    <lineage>
        <taxon>Eukaryota</taxon>
        <taxon>Metazoa</taxon>
        <taxon>Ecdysozoa</taxon>
        <taxon>Nematoda</taxon>
        <taxon>Chromadorea</taxon>
        <taxon>Rhabditida</taxon>
        <taxon>Spirurina</taxon>
        <taxon>Spiruromorpha</taxon>
        <taxon>Filarioidea</taxon>
        <taxon>Setariidae</taxon>
        <taxon>Setaria</taxon>
    </lineage>
</organism>
<feature type="compositionally biased region" description="Low complexity" evidence="5">
    <location>
        <begin position="1824"/>
        <end position="1836"/>
    </location>
</feature>
<evidence type="ECO:0000256" key="1">
    <source>
        <dbReference type="ARBA" id="ARBA00004245"/>
    </source>
</evidence>
<dbReference type="GO" id="GO:0045104">
    <property type="term" value="P:intermediate filament cytoskeleton organization"/>
    <property type="evidence" value="ECO:0007669"/>
    <property type="project" value="InterPro"/>
</dbReference>
<proteinExistence type="predicted"/>
<dbReference type="InterPro" id="IPR018159">
    <property type="entry name" value="Spectrin/alpha-actinin"/>
</dbReference>
<dbReference type="GO" id="GO:0030056">
    <property type="term" value="C:hemidesmosome"/>
    <property type="evidence" value="ECO:0007669"/>
    <property type="project" value="TreeGrafter"/>
</dbReference>
<dbReference type="GO" id="GO:0005198">
    <property type="term" value="F:structural molecule activity"/>
    <property type="evidence" value="ECO:0007669"/>
    <property type="project" value="TreeGrafter"/>
</dbReference>
<dbReference type="InterPro" id="IPR002048">
    <property type="entry name" value="EF_hand_dom"/>
</dbReference>
<dbReference type="InterPro" id="IPR036534">
    <property type="entry name" value="GAR_dom_sf"/>
</dbReference>
<feature type="domain" description="GAR" evidence="7">
    <location>
        <begin position="1531"/>
        <end position="1603"/>
    </location>
</feature>